<evidence type="ECO:0000313" key="3">
    <source>
        <dbReference type="Proteomes" id="UP000019812"/>
    </source>
</evidence>
<gene>
    <name evidence="2" type="ORF">CAPSK01_001103</name>
</gene>
<reference evidence="2 3" key="1">
    <citation type="submission" date="2014-07" db="EMBL/GenBank/DDBJ databases">
        <title>Expanding our view of genomic diversity in Candidatus Accumulibacter clades.</title>
        <authorList>
            <person name="Skennerton C.T."/>
            <person name="Barr J.J."/>
            <person name="Slater F.R."/>
            <person name="Bond P.L."/>
            <person name="Tyson G.W."/>
        </authorList>
    </citation>
    <scope>NUCLEOTIDE SEQUENCE [LARGE SCALE GENOMIC DNA]</scope>
    <source>
        <strain evidence="3">SK-01</strain>
    </source>
</reference>
<organism evidence="2 3">
    <name type="scientific">Candidatus Accumulibacter vicinus</name>
    <dbReference type="NCBI Taxonomy" id="2954382"/>
    <lineage>
        <taxon>Bacteria</taxon>
        <taxon>Pseudomonadati</taxon>
        <taxon>Pseudomonadota</taxon>
        <taxon>Betaproteobacteria</taxon>
        <taxon>Candidatus Accumulibacter</taxon>
    </lineage>
</organism>
<evidence type="ECO:0000313" key="2">
    <source>
        <dbReference type="EMBL" id="KFB69357.1"/>
    </source>
</evidence>
<protein>
    <submittedName>
        <fullName evidence="2">Uncharacterized protein</fullName>
    </submittedName>
</protein>
<dbReference type="Proteomes" id="UP000019812">
    <property type="component" value="Unassembled WGS sequence"/>
</dbReference>
<sequence>MAQHALRRHDLLRLQHGGAAHPTGEDVVLGFPGHLADRSGDFGTGGKWGGRKDGQDILGMLVGQYGCQCGSPVRRRDVRRQCQRIGESRACLQQFFETLEGGRRQLAELAAGTCQPVAGNPPQAMTVGQDGQTLAAQAAHPRHRLDGGEQVPERIDAHPACTTQSRFVDLISTERSVPLRSALHRAAADGHYRLAACGGTRRRHELPPGRHLIELHQDRLGIGVCRQPVEHVGKVDIEAGAEVEHRREADSLAVGAIEHSRRHGGRLRDQGNLPRLDRDGGGTGVEPVGRHHETAAARSENAHQVRLGGFENRLARRRNRPIAHLVPHPRADDHRAGAARAELSDDRRHLLQRGANDRQIGHPVEFAQTNLVTHEEQGAFPGADRHDRTTEFTGREIGQHHFGVATRFVRLGDHGHRGGMKEKFKVSDSHD</sequence>
<name>A0A084Y3R3_9PROT</name>
<dbReference type="AlphaFoldDB" id="A0A084Y3R3"/>
<accession>A0A084Y3R3</accession>
<proteinExistence type="predicted"/>
<evidence type="ECO:0000256" key="1">
    <source>
        <dbReference type="SAM" id="MobiDB-lite"/>
    </source>
</evidence>
<feature type="region of interest" description="Disordered" evidence="1">
    <location>
        <begin position="257"/>
        <end position="288"/>
    </location>
</feature>
<dbReference type="EMBL" id="JDSS02000016">
    <property type="protein sequence ID" value="KFB69357.1"/>
    <property type="molecule type" value="Genomic_DNA"/>
</dbReference>
<comment type="caution">
    <text evidence="2">The sequence shown here is derived from an EMBL/GenBank/DDBJ whole genome shotgun (WGS) entry which is preliminary data.</text>
</comment>